<dbReference type="CDD" id="cd04848">
    <property type="entry name" value="Peptidases_S8_Autotransporter_serine_protease_like"/>
    <property type="match status" value="1"/>
</dbReference>
<dbReference type="Gene3D" id="2.40.128.130">
    <property type="entry name" value="Autotransporter beta-domain"/>
    <property type="match status" value="1"/>
</dbReference>
<dbReference type="OrthoDB" id="5360469at2"/>
<feature type="signal peptide" evidence="7">
    <location>
        <begin position="1"/>
        <end position="21"/>
    </location>
</feature>
<dbReference type="InterPro" id="IPR036852">
    <property type="entry name" value="Peptidase_S8/S53_dom_sf"/>
</dbReference>
<evidence type="ECO:0000313" key="9">
    <source>
        <dbReference type="EMBL" id="KRG61779.1"/>
    </source>
</evidence>
<dbReference type="PRINTS" id="PR00723">
    <property type="entry name" value="SUBTILISIN"/>
</dbReference>
<feature type="region of interest" description="Disordered" evidence="6">
    <location>
        <begin position="26"/>
        <end position="51"/>
    </location>
</feature>
<dbReference type="PROSITE" id="PS51892">
    <property type="entry name" value="SUBTILASE"/>
    <property type="match status" value="1"/>
</dbReference>
<feature type="active site" description="Charge relay system" evidence="5">
    <location>
        <position position="313"/>
    </location>
</feature>
<dbReference type="PANTHER" id="PTHR42884">
    <property type="entry name" value="PROPROTEIN CONVERTASE SUBTILISIN/KEXIN-RELATED"/>
    <property type="match status" value="1"/>
</dbReference>
<evidence type="ECO:0000256" key="6">
    <source>
        <dbReference type="SAM" id="MobiDB-lite"/>
    </source>
</evidence>
<evidence type="ECO:0000256" key="5">
    <source>
        <dbReference type="PROSITE-ProRule" id="PRU01240"/>
    </source>
</evidence>
<comment type="similarity">
    <text evidence="5">Belongs to the peptidase S8 family.</text>
</comment>
<dbReference type="SUPFAM" id="SSF52743">
    <property type="entry name" value="Subtilisin-like"/>
    <property type="match status" value="1"/>
</dbReference>
<reference evidence="9 10" key="1">
    <citation type="submission" date="2015-05" db="EMBL/GenBank/DDBJ databases">
        <title>Genome sequencing and analysis of members of genus Stenotrophomonas.</title>
        <authorList>
            <person name="Patil P.P."/>
            <person name="Midha S."/>
            <person name="Patil P.B."/>
        </authorList>
    </citation>
    <scope>NUCLEOTIDE SEQUENCE [LARGE SCALE GENOMIC DNA]</scope>
    <source>
        <strain evidence="9 10">DSM 18929</strain>
    </source>
</reference>
<evidence type="ECO:0000256" key="4">
    <source>
        <dbReference type="ARBA" id="ARBA00022825"/>
    </source>
</evidence>
<dbReference type="Pfam" id="PF00082">
    <property type="entry name" value="Peptidase_S8"/>
    <property type="match status" value="1"/>
</dbReference>
<evidence type="ECO:0000256" key="3">
    <source>
        <dbReference type="ARBA" id="ARBA00022801"/>
    </source>
</evidence>
<comment type="caution">
    <text evidence="9">The sequence shown here is derived from an EMBL/GenBank/DDBJ whole genome shotgun (WGS) entry which is preliminary data.</text>
</comment>
<dbReference type="SMART" id="SM00869">
    <property type="entry name" value="Autotransporter"/>
    <property type="match status" value="1"/>
</dbReference>
<dbReference type="InterPro" id="IPR005546">
    <property type="entry name" value="Autotransporte_beta"/>
</dbReference>
<proteinExistence type="inferred from homology"/>
<gene>
    <name evidence="9" type="ORF">ABB26_18010</name>
</gene>
<dbReference type="PROSITE" id="PS00136">
    <property type="entry name" value="SUBTILASE_ASP"/>
    <property type="match status" value="1"/>
</dbReference>
<dbReference type="Pfam" id="PF03797">
    <property type="entry name" value="Autotransporter"/>
    <property type="match status" value="1"/>
</dbReference>
<name>A0A0R0C8U2_9GAMM</name>
<dbReference type="InterPro" id="IPR023828">
    <property type="entry name" value="Peptidase_S8_Ser-AS"/>
</dbReference>
<dbReference type="InterPro" id="IPR034061">
    <property type="entry name" value="Peptidases_S8_Autotransporter"/>
</dbReference>
<dbReference type="InterPro" id="IPR013425">
    <property type="entry name" value="Autotrns_rpt"/>
</dbReference>
<dbReference type="Pfam" id="PF12951">
    <property type="entry name" value="PATR"/>
    <property type="match status" value="1"/>
</dbReference>
<organism evidence="9 10">
    <name type="scientific">Stenotrophomonas humi</name>
    <dbReference type="NCBI Taxonomy" id="405444"/>
    <lineage>
        <taxon>Bacteria</taxon>
        <taxon>Pseudomonadati</taxon>
        <taxon>Pseudomonadota</taxon>
        <taxon>Gammaproteobacteria</taxon>
        <taxon>Lysobacterales</taxon>
        <taxon>Lysobacteraceae</taxon>
        <taxon>Stenotrophomonas</taxon>
    </lineage>
</organism>
<dbReference type="PATRIC" id="fig|405444.3.peg.3140"/>
<dbReference type="EMBL" id="LDJI01000050">
    <property type="protein sequence ID" value="KRG61779.1"/>
    <property type="molecule type" value="Genomic_DNA"/>
</dbReference>
<evidence type="ECO:0000256" key="1">
    <source>
        <dbReference type="ARBA" id="ARBA00022670"/>
    </source>
</evidence>
<dbReference type="AlphaFoldDB" id="A0A0R0C8U2"/>
<keyword evidence="4 5" id="KW-0720">Serine protease</keyword>
<keyword evidence="3 5" id="KW-0378">Hydrolase</keyword>
<dbReference type="GO" id="GO:0005886">
    <property type="term" value="C:plasma membrane"/>
    <property type="evidence" value="ECO:0007669"/>
    <property type="project" value="TreeGrafter"/>
</dbReference>
<dbReference type="RefSeq" id="WP_057636084.1">
    <property type="nucleotide sequence ID" value="NZ_LDJI01000050.1"/>
</dbReference>
<dbReference type="PROSITE" id="PS00138">
    <property type="entry name" value="SUBTILASE_SER"/>
    <property type="match status" value="1"/>
</dbReference>
<dbReference type="Gene3D" id="3.40.50.200">
    <property type="entry name" value="Peptidase S8/S53 domain"/>
    <property type="match status" value="1"/>
</dbReference>
<dbReference type="SUPFAM" id="SSF103515">
    <property type="entry name" value="Autotransporter"/>
    <property type="match status" value="1"/>
</dbReference>
<dbReference type="PROSITE" id="PS51208">
    <property type="entry name" value="AUTOTRANSPORTER"/>
    <property type="match status" value="1"/>
</dbReference>
<evidence type="ECO:0000313" key="10">
    <source>
        <dbReference type="Proteomes" id="UP000050864"/>
    </source>
</evidence>
<dbReference type="GO" id="GO:0004252">
    <property type="term" value="F:serine-type endopeptidase activity"/>
    <property type="evidence" value="ECO:0007669"/>
    <property type="project" value="UniProtKB-UniRule"/>
</dbReference>
<dbReference type="InterPro" id="IPR000209">
    <property type="entry name" value="Peptidase_S8/S53_dom"/>
</dbReference>
<dbReference type="Proteomes" id="UP000050864">
    <property type="component" value="Unassembled WGS sequence"/>
</dbReference>
<evidence type="ECO:0000256" key="2">
    <source>
        <dbReference type="ARBA" id="ARBA00022729"/>
    </source>
</evidence>
<dbReference type="PANTHER" id="PTHR42884:SF14">
    <property type="entry name" value="NEUROENDOCRINE CONVERTASE 1"/>
    <property type="match status" value="1"/>
</dbReference>
<evidence type="ECO:0000259" key="8">
    <source>
        <dbReference type="PROSITE" id="PS51208"/>
    </source>
</evidence>
<sequence length="947" mass="97387">MGRHACVQGALASSLALVLSACGGGGGSKSNPPLSPPPTTPPPVTPPPIPQPAVDAHLALTNARAAQALGLTGAGFRIGVVDSGVMRNHPALAGRVVANYFYLDPARNNANVDDVVGHGTAVAELAAGAAVGTWPGGIAPGAQIVSARIISDTRPTDDGSGQGNEVDGALGFAPIHDDLIRAGVRIMNNSWGGLYWSKPTATAPIAAEYRPFIISNDGLVVFATGNESRTNPSSMAALPSQPGPNGTLPAADLERGWLAVAALDTANPTQLASYSNACGVAKNYCLVAPGTAAYVSAQSTAGNLSYQYNSGTSFSAPLVSGAAALVWQAFPYFNNDLVRQTLLGTATDLGTPGPDAQFGYGLLNVGKAVKGPAKFDWGDAVVNVNQFGLGSVWSNDISGSGGLVKQGDAALSLSGNNTYAGATRIERGTLALRDGGSIRSNVTITPQSNPTTAGLQFLNGDTRVVGNVDNGGSVMLLGADSSGTIEGNYVQRAGAQLMIALGTKALQVSGTATLDGGVLINGMVNGYVPQDGKRQDLIHAGSGVSGVFAAPATVTQNTGLSLLQSHYGYDPNNAWLVLDQVSVTSAARSAGLGIQAMSVAQRVEQAFELLDGNIALQGSTFGAAAAAMQQVGGGFNGLGNSLESLSGKAHAAATAMTFDSVDMNRRALSAQFADTSAGPLQGRSWTRALGGGGQGGYLGSDYNVGGWMMGGEVAVAGNGVLGFAFGETRANTTVGVAQDRSRDRQAQSQLYAGWRMGGAYVLGQAGFGQYQRELDRGLLLGSERAGVQSRYGGNFLSGSVESGYRLGHGAATLTPYLGAEYTRIDNDAFREQGGYGFGLRADDWSSSRTQALAGLRGQYLWKHFAFNGYAEWQQTLDGSGLTLDAGFVGVDAWAPLAGLQPTRSGGLLGMSADAWLSRTTRLSLGYDQRFGPRGDNRQVSLRLQREL</sequence>
<dbReference type="NCBIfam" id="TIGR02601">
    <property type="entry name" value="autotrns_rpt"/>
    <property type="match status" value="1"/>
</dbReference>
<dbReference type="InterPro" id="IPR023827">
    <property type="entry name" value="Peptidase_S8_Asp-AS"/>
</dbReference>
<feature type="compositionally biased region" description="Pro residues" evidence="6">
    <location>
        <begin position="33"/>
        <end position="51"/>
    </location>
</feature>
<dbReference type="InterPro" id="IPR015500">
    <property type="entry name" value="Peptidase_S8_subtilisin-rel"/>
</dbReference>
<feature type="chain" id="PRO_5006393690" evidence="7">
    <location>
        <begin position="22"/>
        <end position="947"/>
    </location>
</feature>
<keyword evidence="10" id="KW-1185">Reference proteome</keyword>
<feature type="active site" description="Charge relay system" evidence="5">
    <location>
        <position position="82"/>
    </location>
</feature>
<feature type="active site" description="Charge relay system" evidence="5">
    <location>
        <position position="118"/>
    </location>
</feature>
<dbReference type="PROSITE" id="PS51257">
    <property type="entry name" value="PROKAR_LIPOPROTEIN"/>
    <property type="match status" value="1"/>
</dbReference>
<evidence type="ECO:0000256" key="7">
    <source>
        <dbReference type="SAM" id="SignalP"/>
    </source>
</evidence>
<keyword evidence="2 7" id="KW-0732">Signal</keyword>
<keyword evidence="1 5" id="KW-0645">Protease</keyword>
<protein>
    <submittedName>
        <fullName evidence="9">Serine protease</fullName>
    </submittedName>
</protein>
<dbReference type="InterPro" id="IPR036709">
    <property type="entry name" value="Autotransporte_beta_dom_sf"/>
</dbReference>
<feature type="domain" description="Autotransporter" evidence="8">
    <location>
        <begin position="677"/>
        <end position="947"/>
    </location>
</feature>
<dbReference type="STRING" id="405444.ABB26_18010"/>
<dbReference type="GO" id="GO:0016485">
    <property type="term" value="P:protein processing"/>
    <property type="evidence" value="ECO:0007669"/>
    <property type="project" value="TreeGrafter"/>
</dbReference>
<accession>A0A0R0C8U2</accession>